<sequence length="238" mass="27520">MSKKEEVKEFYDEYVTKQEKTGINSRHISIIDKLVQSGLKSNHNVLEVGCGIGTVSQLIAKKTSNGKVLAVDISEKSVEKAKILWKQFSNLSFEVSDMSDFTKSGQTFDYFVFPDVLEHIPVEQHPNLFERIDAHSHEKSVVFIHIPAPRFLQYNISNEPQKLQIIDQPLDTATLVGVLNSNGYYLDKMETYPVFFEEKDYQYFVFRRNTKVTKSTLRGKWPVFIERTILKIKNSIFL</sequence>
<feature type="domain" description="Methyltransferase" evidence="1">
    <location>
        <begin position="40"/>
        <end position="122"/>
    </location>
</feature>
<dbReference type="EMBL" id="JANSUY010000007">
    <property type="protein sequence ID" value="MCR9015635.1"/>
    <property type="molecule type" value="Genomic_DNA"/>
</dbReference>
<dbReference type="Pfam" id="PF13847">
    <property type="entry name" value="Methyltransf_31"/>
    <property type="match status" value="1"/>
</dbReference>
<name>A0A9X2T2N4_9BACT</name>
<dbReference type="CDD" id="cd02440">
    <property type="entry name" value="AdoMet_MTases"/>
    <property type="match status" value="1"/>
</dbReference>
<reference evidence="2" key="1">
    <citation type="submission" date="2022-08" db="EMBL/GenBank/DDBJ databases">
        <authorList>
            <person name="Zhang D."/>
        </authorList>
    </citation>
    <scope>NUCLEOTIDE SEQUENCE</scope>
    <source>
        <strain evidence="2">XJ19-11</strain>
    </source>
</reference>
<evidence type="ECO:0000259" key="1">
    <source>
        <dbReference type="Pfam" id="PF13847"/>
    </source>
</evidence>
<evidence type="ECO:0000313" key="2">
    <source>
        <dbReference type="EMBL" id="MCR9015635.1"/>
    </source>
</evidence>
<comment type="caution">
    <text evidence="2">The sequence shown here is derived from an EMBL/GenBank/DDBJ whole genome shotgun (WGS) entry which is preliminary data.</text>
</comment>
<dbReference type="AlphaFoldDB" id="A0A9X2T2N4"/>
<organism evidence="2 3">
    <name type="scientific">Aquiflexum gelatinilyticum</name>
    <dbReference type="NCBI Taxonomy" id="2961943"/>
    <lineage>
        <taxon>Bacteria</taxon>
        <taxon>Pseudomonadati</taxon>
        <taxon>Bacteroidota</taxon>
        <taxon>Cytophagia</taxon>
        <taxon>Cytophagales</taxon>
        <taxon>Cyclobacteriaceae</taxon>
        <taxon>Aquiflexum</taxon>
    </lineage>
</organism>
<dbReference type="Proteomes" id="UP001142175">
    <property type="component" value="Unassembled WGS sequence"/>
</dbReference>
<dbReference type="GO" id="GO:0008168">
    <property type="term" value="F:methyltransferase activity"/>
    <property type="evidence" value="ECO:0007669"/>
    <property type="project" value="UniProtKB-KW"/>
</dbReference>
<dbReference type="PANTHER" id="PTHR43861">
    <property type="entry name" value="TRANS-ACONITATE 2-METHYLTRANSFERASE-RELATED"/>
    <property type="match status" value="1"/>
</dbReference>
<dbReference type="Gene3D" id="3.40.50.150">
    <property type="entry name" value="Vaccinia Virus protein VP39"/>
    <property type="match status" value="1"/>
</dbReference>
<dbReference type="SUPFAM" id="SSF53335">
    <property type="entry name" value="S-adenosyl-L-methionine-dependent methyltransferases"/>
    <property type="match status" value="1"/>
</dbReference>
<keyword evidence="2" id="KW-0808">Transferase</keyword>
<dbReference type="InterPro" id="IPR029063">
    <property type="entry name" value="SAM-dependent_MTases_sf"/>
</dbReference>
<dbReference type="InterPro" id="IPR025714">
    <property type="entry name" value="Methyltranfer_dom"/>
</dbReference>
<dbReference type="RefSeq" id="WP_258423490.1">
    <property type="nucleotide sequence ID" value="NZ_JANSUY010000007.1"/>
</dbReference>
<keyword evidence="3" id="KW-1185">Reference proteome</keyword>
<gene>
    <name evidence="2" type="ORF">NU887_11350</name>
</gene>
<dbReference type="GO" id="GO:0032259">
    <property type="term" value="P:methylation"/>
    <property type="evidence" value="ECO:0007669"/>
    <property type="project" value="UniProtKB-KW"/>
</dbReference>
<protein>
    <submittedName>
        <fullName evidence="2">Class I SAM-dependent methyltransferase</fullName>
    </submittedName>
</protein>
<accession>A0A9X2T2N4</accession>
<keyword evidence="2" id="KW-0489">Methyltransferase</keyword>
<evidence type="ECO:0000313" key="3">
    <source>
        <dbReference type="Proteomes" id="UP001142175"/>
    </source>
</evidence>
<proteinExistence type="predicted"/>